<comment type="caution">
    <text evidence="7">The sequence shown here is derived from an EMBL/GenBank/DDBJ whole genome shotgun (WGS) entry which is preliminary data.</text>
</comment>
<protein>
    <submittedName>
        <fullName evidence="7">N-methyl-L-tryptophan oxidase</fullName>
        <ecNumber evidence="7">1.5.3.2</ecNumber>
    </submittedName>
</protein>
<dbReference type="EMBL" id="JBEDNQ010000001">
    <property type="protein sequence ID" value="MEQ3548961.1"/>
    <property type="molecule type" value="Genomic_DNA"/>
</dbReference>
<sequence length="412" mass="44460">MSRGYSHIVIGAGTVGSAVAYWLARRGAERVVVLERFELLHPYGAFGDHSRIIRRVYPSADYVRLTDAMFEAWEQLEHDSGLPLVARTGGLDLAERGTRGDDYLDRARRALDETGVPHESLSAEDIRTRFPQWRVSDDTVGIFQADAGVLDIRRTVSAHLSLARAAGVEFRSGARADRIDVGESGVAVRVVTADGDVETVHGAALVVAAGSWLGELMPDLGLDFTLTLSQEQVSYFSSTDLAAFTPDRHPVWIHHGAQDTFYGFPVYGEAATKVARDMRGRFIDSGDRVFTGDDAEGEVLAGFLREHLPASAGPVLAHRTCVYDMTPDRGFLLDTLPGHPHVAVFSGAGHAGKFAGLVGQILADLQTGGSTPHPIDAFSLRRPATSDPDHPITFALDTDPASGVGEEARAHR</sequence>
<dbReference type="EC" id="1.5.3.2" evidence="7"/>
<evidence type="ECO:0000256" key="5">
    <source>
        <dbReference type="SAM" id="Phobius"/>
    </source>
</evidence>
<evidence type="ECO:0000259" key="6">
    <source>
        <dbReference type="Pfam" id="PF01266"/>
    </source>
</evidence>
<dbReference type="InterPro" id="IPR036188">
    <property type="entry name" value="FAD/NAD-bd_sf"/>
</dbReference>
<accession>A0ABV1K4A2</accession>
<name>A0ABV1K4A2_9PSEU</name>
<dbReference type="SUPFAM" id="SSF54373">
    <property type="entry name" value="FAD-linked reductases, C-terminal domain"/>
    <property type="match status" value="1"/>
</dbReference>
<dbReference type="Gene3D" id="3.30.9.10">
    <property type="entry name" value="D-Amino Acid Oxidase, subunit A, domain 2"/>
    <property type="match status" value="1"/>
</dbReference>
<dbReference type="Proteomes" id="UP001494902">
    <property type="component" value="Unassembled WGS sequence"/>
</dbReference>
<evidence type="ECO:0000313" key="8">
    <source>
        <dbReference type="Proteomes" id="UP001494902"/>
    </source>
</evidence>
<dbReference type="InterPro" id="IPR006076">
    <property type="entry name" value="FAD-dep_OxRdtase"/>
</dbReference>
<dbReference type="SUPFAM" id="SSF51905">
    <property type="entry name" value="FAD/NAD(P)-binding domain"/>
    <property type="match status" value="1"/>
</dbReference>
<keyword evidence="5" id="KW-0472">Membrane</keyword>
<dbReference type="NCBIfam" id="NF008425">
    <property type="entry name" value="PRK11259.1"/>
    <property type="match status" value="1"/>
</dbReference>
<keyword evidence="4 7" id="KW-0560">Oxidoreductase</keyword>
<evidence type="ECO:0000256" key="2">
    <source>
        <dbReference type="ARBA" id="ARBA00022630"/>
    </source>
</evidence>
<dbReference type="RefSeq" id="WP_349296054.1">
    <property type="nucleotide sequence ID" value="NZ_JBEDNQ010000001.1"/>
</dbReference>
<evidence type="ECO:0000256" key="3">
    <source>
        <dbReference type="ARBA" id="ARBA00022827"/>
    </source>
</evidence>
<keyword evidence="2" id="KW-0285">Flavoprotein</keyword>
<evidence type="ECO:0000256" key="1">
    <source>
        <dbReference type="ARBA" id="ARBA00001974"/>
    </source>
</evidence>
<dbReference type="PANTHER" id="PTHR10961:SF7">
    <property type="entry name" value="FAD DEPENDENT OXIDOREDUCTASE DOMAIN-CONTAINING PROTEIN"/>
    <property type="match status" value="1"/>
</dbReference>
<dbReference type="Pfam" id="PF01266">
    <property type="entry name" value="DAO"/>
    <property type="match status" value="1"/>
</dbReference>
<dbReference type="InterPro" id="IPR045170">
    <property type="entry name" value="MTOX"/>
</dbReference>
<reference evidence="7 8" key="1">
    <citation type="submission" date="2024-03" db="EMBL/GenBank/DDBJ databases">
        <title>Draft genome sequence of Pseudonocardia nematodicida JCM 31783.</title>
        <authorList>
            <person name="Butdee W."/>
            <person name="Duangmal K."/>
        </authorList>
    </citation>
    <scope>NUCLEOTIDE SEQUENCE [LARGE SCALE GENOMIC DNA]</scope>
    <source>
        <strain evidence="7 8">JCM 31783</strain>
    </source>
</reference>
<evidence type="ECO:0000256" key="4">
    <source>
        <dbReference type="ARBA" id="ARBA00023002"/>
    </source>
</evidence>
<feature type="transmembrane region" description="Helical" evidence="5">
    <location>
        <begin position="6"/>
        <end position="24"/>
    </location>
</feature>
<comment type="cofactor">
    <cofactor evidence="1">
        <name>FAD</name>
        <dbReference type="ChEBI" id="CHEBI:57692"/>
    </cofactor>
</comment>
<keyword evidence="3" id="KW-0274">FAD</keyword>
<gene>
    <name evidence="7" type="primary">solA</name>
    <name evidence="7" type="ORF">WIS52_00645</name>
</gene>
<evidence type="ECO:0000313" key="7">
    <source>
        <dbReference type="EMBL" id="MEQ3548961.1"/>
    </source>
</evidence>
<dbReference type="GO" id="GO:0050131">
    <property type="term" value="F:N-methyl-L-amino-acid oxidase activity"/>
    <property type="evidence" value="ECO:0007669"/>
    <property type="project" value="UniProtKB-EC"/>
</dbReference>
<keyword evidence="8" id="KW-1185">Reference proteome</keyword>
<dbReference type="PANTHER" id="PTHR10961">
    <property type="entry name" value="PEROXISOMAL SARCOSINE OXIDASE"/>
    <property type="match status" value="1"/>
</dbReference>
<dbReference type="Gene3D" id="3.50.50.60">
    <property type="entry name" value="FAD/NAD(P)-binding domain"/>
    <property type="match status" value="1"/>
</dbReference>
<organism evidence="7 8">
    <name type="scientific">Pseudonocardia nematodicida</name>
    <dbReference type="NCBI Taxonomy" id="1206997"/>
    <lineage>
        <taxon>Bacteria</taxon>
        <taxon>Bacillati</taxon>
        <taxon>Actinomycetota</taxon>
        <taxon>Actinomycetes</taxon>
        <taxon>Pseudonocardiales</taxon>
        <taxon>Pseudonocardiaceae</taxon>
        <taxon>Pseudonocardia</taxon>
    </lineage>
</organism>
<proteinExistence type="predicted"/>
<keyword evidence="5" id="KW-1133">Transmembrane helix</keyword>
<keyword evidence="5" id="KW-0812">Transmembrane</keyword>
<feature type="domain" description="FAD dependent oxidoreductase" evidence="6">
    <location>
        <begin position="8"/>
        <end position="365"/>
    </location>
</feature>